<accession>A0ABX0FF91</accession>
<evidence type="ECO:0000256" key="1">
    <source>
        <dbReference type="SAM" id="Phobius"/>
    </source>
</evidence>
<proteinExistence type="predicted"/>
<dbReference type="EMBL" id="JAADJT010000001">
    <property type="protein sequence ID" value="NGZ83190.1"/>
    <property type="molecule type" value="Genomic_DNA"/>
</dbReference>
<dbReference type="RefSeq" id="WP_166098249.1">
    <property type="nucleotide sequence ID" value="NZ_JAADJT010000001.1"/>
</dbReference>
<feature type="transmembrane region" description="Helical" evidence="1">
    <location>
        <begin position="80"/>
        <end position="103"/>
    </location>
</feature>
<evidence type="ECO:0000313" key="3">
    <source>
        <dbReference type="Proteomes" id="UP000666369"/>
    </source>
</evidence>
<reference evidence="2 3" key="1">
    <citation type="submission" date="2020-01" db="EMBL/GenBank/DDBJ databases">
        <authorList>
            <person name="Lee S.D."/>
        </authorList>
    </citation>
    <scope>NUCLEOTIDE SEQUENCE [LARGE SCALE GENOMIC DNA]</scope>
    <source>
        <strain evidence="2 3">SAP-35</strain>
    </source>
</reference>
<feature type="transmembrane region" description="Helical" evidence="1">
    <location>
        <begin position="6"/>
        <end position="29"/>
    </location>
</feature>
<feature type="transmembrane region" description="Helical" evidence="1">
    <location>
        <begin position="50"/>
        <end position="74"/>
    </location>
</feature>
<keyword evidence="1" id="KW-1133">Transmembrane helix</keyword>
<keyword evidence="1" id="KW-0472">Membrane</keyword>
<organism evidence="2 3">
    <name type="scientific">Duganella aceris</name>
    <dbReference type="NCBI Taxonomy" id="2703883"/>
    <lineage>
        <taxon>Bacteria</taxon>
        <taxon>Pseudomonadati</taxon>
        <taxon>Pseudomonadota</taxon>
        <taxon>Betaproteobacteria</taxon>
        <taxon>Burkholderiales</taxon>
        <taxon>Oxalobacteraceae</taxon>
        <taxon>Telluria group</taxon>
        <taxon>Duganella</taxon>
    </lineage>
</organism>
<reference evidence="3" key="2">
    <citation type="submission" date="2023-07" db="EMBL/GenBank/DDBJ databases">
        <title>Duganella aceri sp. nov., isolated from tree sap.</title>
        <authorList>
            <person name="Kim I.S."/>
        </authorList>
    </citation>
    <scope>NUCLEOTIDE SEQUENCE [LARGE SCALE GENOMIC DNA]</scope>
    <source>
        <strain evidence="3">SAP-35</strain>
    </source>
</reference>
<evidence type="ECO:0000313" key="2">
    <source>
        <dbReference type="EMBL" id="NGZ83190.1"/>
    </source>
</evidence>
<keyword evidence="1" id="KW-0812">Transmembrane</keyword>
<dbReference type="Proteomes" id="UP000666369">
    <property type="component" value="Unassembled WGS sequence"/>
</dbReference>
<sequence>MWSNLSAVPLLLSSTTLLYIAGFGGMVLFGLKMVEHFNRKREEKLSRRRYIIYMIFLLLTLPLLGSAVVAIYIINGDKISPVLAFQIGLTSPAIVQSLIIAAADKRYVHRSSG</sequence>
<name>A0ABX0FF91_9BURK</name>
<keyword evidence="3" id="KW-1185">Reference proteome</keyword>
<protein>
    <submittedName>
        <fullName evidence="2">Uncharacterized protein</fullName>
    </submittedName>
</protein>
<comment type="caution">
    <text evidence="2">The sequence shown here is derived from an EMBL/GenBank/DDBJ whole genome shotgun (WGS) entry which is preliminary data.</text>
</comment>
<gene>
    <name evidence="2" type="ORF">GW587_02810</name>
</gene>